<evidence type="ECO:0000313" key="2">
    <source>
        <dbReference type="Proteomes" id="UP000796880"/>
    </source>
</evidence>
<dbReference type="PANTHER" id="PTHR48449">
    <property type="entry name" value="DUF1985 DOMAIN-CONTAINING PROTEIN"/>
    <property type="match status" value="1"/>
</dbReference>
<organism evidence="1 2">
    <name type="scientific">Rhamnella rubrinervis</name>
    <dbReference type="NCBI Taxonomy" id="2594499"/>
    <lineage>
        <taxon>Eukaryota</taxon>
        <taxon>Viridiplantae</taxon>
        <taxon>Streptophyta</taxon>
        <taxon>Embryophyta</taxon>
        <taxon>Tracheophyta</taxon>
        <taxon>Spermatophyta</taxon>
        <taxon>Magnoliopsida</taxon>
        <taxon>eudicotyledons</taxon>
        <taxon>Gunneridae</taxon>
        <taxon>Pentapetalae</taxon>
        <taxon>rosids</taxon>
        <taxon>fabids</taxon>
        <taxon>Rosales</taxon>
        <taxon>Rhamnaceae</taxon>
        <taxon>rhamnoid group</taxon>
        <taxon>Rhamneae</taxon>
        <taxon>Rhamnella</taxon>
    </lineage>
</organism>
<sequence length="163" mass="19009">MDITKFGKTLKYPEAKDEQVHITNKTALFKVWEEIKGELSKDRSGMKKMEDSCLKQFLKLGCVNFSADIVHHLLRSQTHIFDKKHMEFNFGGKIAQFSKKFGLITGLKMGPILKRKTILSFDRIQDDYFNNLDKITNAMVNDIFTHIVEYMENDDMVKSHQSR</sequence>
<evidence type="ECO:0000313" key="1">
    <source>
        <dbReference type="EMBL" id="KAF3436639.1"/>
    </source>
</evidence>
<dbReference type="PANTHER" id="PTHR48449:SF1">
    <property type="entry name" value="DUF1985 DOMAIN-CONTAINING PROTEIN"/>
    <property type="match status" value="1"/>
</dbReference>
<dbReference type="EMBL" id="VOIH02000009">
    <property type="protein sequence ID" value="KAF3436639.1"/>
    <property type="molecule type" value="Genomic_DNA"/>
</dbReference>
<dbReference type="AlphaFoldDB" id="A0A8K0DZ42"/>
<accession>A0A8K0DZ42</accession>
<proteinExistence type="predicted"/>
<keyword evidence="2" id="KW-1185">Reference proteome</keyword>
<gene>
    <name evidence="1" type="ORF">FNV43_RR19385</name>
</gene>
<dbReference type="Proteomes" id="UP000796880">
    <property type="component" value="Unassembled WGS sequence"/>
</dbReference>
<comment type="caution">
    <text evidence="1">The sequence shown here is derived from an EMBL/GenBank/DDBJ whole genome shotgun (WGS) entry which is preliminary data.</text>
</comment>
<dbReference type="OrthoDB" id="1930729at2759"/>
<protein>
    <submittedName>
        <fullName evidence="1">Uncharacterized protein</fullName>
    </submittedName>
</protein>
<name>A0A8K0DZ42_9ROSA</name>
<reference evidence="1" key="1">
    <citation type="submission" date="2020-03" db="EMBL/GenBank/DDBJ databases">
        <title>A high-quality chromosome-level genome assembly of a woody plant with both climbing and erect habits, Rhamnella rubrinervis.</title>
        <authorList>
            <person name="Lu Z."/>
            <person name="Yang Y."/>
            <person name="Zhu X."/>
            <person name="Sun Y."/>
        </authorList>
    </citation>
    <scope>NUCLEOTIDE SEQUENCE</scope>
    <source>
        <strain evidence="1">BYM</strain>
        <tissue evidence="1">Leaf</tissue>
    </source>
</reference>